<protein>
    <recommendedName>
        <fullName evidence="16">Membrane-associated ring finger (C3HC4) 1</fullName>
    </recommendedName>
</protein>
<sequence length="541" mass="60804">MPVQQITVVPARDSNSTGKSSSRSKDKSEGKKAPGRSGSRSSNISKVSNSTGLTTASRTSVTPSSQDICSSGPLCRLEEEVSEVQNSGKHTSSSTMTVVNALGSSTTEPPQKKQVKRRHRRKGTGCPNFNCVDSSSKPDLNERSLSSDRSEKGENRSSKTKKDLAPRFRYSNAPQTDSTSDEDAWRQARSWSKEKARRARRRSASSRDRDTVQAFQNKVEEMELQSISSEEEKENQPVEENSAGLKRRHGSRTSLTQETPEDVVKEVSEVKDTSVSKDQEDKSHSSTPPTEEEEPQELITKRYQERGTGNGDMSVPTPQSHCTGNGATALHPCSESETEVCRICHCEGDDECPLIMPCRCTGSLSFVHQTCLNQWIKSSDTRCCELCKFDFIMETRLKPLRKWEKLHLSKSERRKIFCSVLFHLMAIGCMMWSVYILVKRTAEEVRLGKNGVLEWPFWTKLIVVAIGFTGGLIFMYIQSKVYLQLWHRLKAFNRIITVQNCPDKELHNPQARRSHHSSHSVEVLLAPPLPPHRLTRTQTCL</sequence>
<feature type="compositionally biased region" description="Low complexity" evidence="10">
    <location>
        <begin position="35"/>
        <end position="50"/>
    </location>
</feature>
<evidence type="ECO:0000256" key="5">
    <source>
        <dbReference type="ARBA" id="ARBA00022771"/>
    </source>
</evidence>
<feature type="region of interest" description="Disordered" evidence="10">
    <location>
        <begin position="1"/>
        <end position="297"/>
    </location>
</feature>
<dbReference type="GO" id="GO:0008270">
    <property type="term" value="F:zinc ion binding"/>
    <property type="evidence" value="ECO:0007669"/>
    <property type="project" value="UniProtKB-KW"/>
</dbReference>
<keyword evidence="11" id="KW-0812">Transmembrane</keyword>
<dbReference type="AlphaFoldDB" id="A0AAW0PH18"/>
<keyword evidence="11" id="KW-1133">Transmembrane helix</keyword>
<comment type="caution">
    <text evidence="14">The sequence shown here is derived from an EMBL/GenBank/DDBJ whole genome shotgun (WGS) entry which is preliminary data.</text>
</comment>
<dbReference type="SUPFAM" id="SSF57850">
    <property type="entry name" value="RING/U-box"/>
    <property type="match status" value="1"/>
</dbReference>
<feature type="domain" description="RING-type" evidence="12">
    <location>
        <begin position="341"/>
        <end position="388"/>
    </location>
</feature>
<feature type="domain" description="RING-CH-type" evidence="13">
    <location>
        <begin position="333"/>
        <end position="394"/>
    </location>
</feature>
<reference evidence="15" key="1">
    <citation type="submission" date="2024-04" db="EMBL/GenBank/DDBJ databases">
        <title>Salinicola lusitanus LLJ914,a marine bacterium isolated from the Okinawa Trough.</title>
        <authorList>
            <person name="Li J."/>
        </authorList>
    </citation>
    <scope>NUCLEOTIDE SEQUENCE [LARGE SCALE GENOMIC DNA]</scope>
</reference>
<feature type="compositionally biased region" description="Basic and acidic residues" evidence="10">
    <location>
        <begin position="139"/>
        <end position="166"/>
    </location>
</feature>
<accession>A0AAW0PH18</accession>
<evidence type="ECO:0000313" key="15">
    <source>
        <dbReference type="Proteomes" id="UP001460270"/>
    </source>
</evidence>
<evidence type="ECO:0000259" key="13">
    <source>
        <dbReference type="PROSITE" id="PS51292"/>
    </source>
</evidence>
<feature type="compositionally biased region" description="Low complexity" evidence="10">
    <location>
        <begin position="12"/>
        <end position="21"/>
    </location>
</feature>
<feature type="compositionally biased region" description="Basic residues" evidence="10">
    <location>
        <begin position="113"/>
        <end position="123"/>
    </location>
</feature>
<evidence type="ECO:0000256" key="6">
    <source>
        <dbReference type="ARBA" id="ARBA00022833"/>
    </source>
</evidence>
<name>A0AAW0PH18_9GOBI</name>
<evidence type="ECO:0000256" key="9">
    <source>
        <dbReference type="PROSITE-ProRule" id="PRU00175"/>
    </source>
</evidence>
<evidence type="ECO:0000259" key="12">
    <source>
        <dbReference type="PROSITE" id="PS50089"/>
    </source>
</evidence>
<dbReference type="Gene3D" id="3.30.40.10">
    <property type="entry name" value="Zinc/RING finger domain, C3HC4 (zinc finger)"/>
    <property type="match status" value="1"/>
</dbReference>
<comment type="subcellular location">
    <subcellularLocation>
        <location evidence="2">Cytoplasmic vesicle membrane</location>
        <topology evidence="2">Multi-pass membrane protein</topology>
    </subcellularLocation>
    <subcellularLocation>
        <location evidence="3">Early endosome membrane</location>
        <topology evidence="3">Multi-pass membrane protein</topology>
    </subcellularLocation>
    <subcellularLocation>
        <location evidence="1">Lysosome membrane</location>
        <topology evidence="1">Multi-pass membrane protein</topology>
    </subcellularLocation>
</comment>
<dbReference type="GO" id="GO:0031901">
    <property type="term" value="C:early endosome membrane"/>
    <property type="evidence" value="ECO:0007669"/>
    <property type="project" value="UniProtKB-SubCell"/>
</dbReference>
<dbReference type="InterPro" id="IPR011016">
    <property type="entry name" value="Znf_RING-CH"/>
</dbReference>
<feature type="compositionally biased region" description="Basic residues" evidence="10">
    <location>
        <begin position="195"/>
        <end position="204"/>
    </location>
</feature>
<evidence type="ECO:0000256" key="8">
    <source>
        <dbReference type="ARBA" id="ARBA00023329"/>
    </source>
</evidence>
<evidence type="ECO:0000256" key="3">
    <source>
        <dbReference type="ARBA" id="ARBA00004520"/>
    </source>
</evidence>
<evidence type="ECO:0000256" key="11">
    <source>
        <dbReference type="SAM" id="Phobius"/>
    </source>
</evidence>
<evidence type="ECO:0000256" key="1">
    <source>
        <dbReference type="ARBA" id="ARBA00004155"/>
    </source>
</evidence>
<feature type="transmembrane region" description="Helical" evidence="11">
    <location>
        <begin position="416"/>
        <end position="437"/>
    </location>
</feature>
<dbReference type="SMART" id="SM00744">
    <property type="entry name" value="RINGv"/>
    <property type="match status" value="1"/>
</dbReference>
<organism evidence="14 15">
    <name type="scientific">Mugilogobius chulae</name>
    <name type="common">yellowstripe goby</name>
    <dbReference type="NCBI Taxonomy" id="88201"/>
    <lineage>
        <taxon>Eukaryota</taxon>
        <taxon>Metazoa</taxon>
        <taxon>Chordata</taxon>
        <taxon>Craniata</taxon>
        <taxon>Vertebrata</taxon>
        <taxon>Euteleostomi</taxon>
        <taxon>Actinopterygii</taxon>
        <taxon>Neopterygii</taxon>
        <taxon>Teleostei</taxon>
        <taxon>Neoteleostei</taxon>
        <taxon>Acanthomorphata</taxon>
        <taxon>Gobiaria</taxon>
        <taxon>Gobiiformes</taxon>
        <taxon>Gobioidei</taxon>
        <taxon>Gobiidae</taxon>
        <taxon>Gobionellinae</taxon>
        <taxon>Mugilogobius</taxon>
    </lineage>
</organism>
<evidence type="ECO:0000256" key="4">
    <source>
        <dbReference type="ARBA" id="ARBA00022723"/>
    </source>
</evidence>
<evidence type="ECO:0000313" key="14">
    <source>
        <dbReference type="EMBL" id="KAK7929138.1"/>
    </source>
</evidence>
<dbReference type="PANTHER" id="PTHR45981">
    <property type="entry name" value="LD02310P"/>
    <property type="match status" value="1"/>
</dbReference>
<feature type="compositionally biased region" description="Polar residues" evidence="10">
    <location>
        <begin position="83"/>
        <end position="109"/>
    </location>
</feature>
<feature type="compositionally biased region" description="Basic and acidic residues" evidence="10">
    <location>
        <begin position="23"/>
        <end position="32"/>
    </location>
</feature>
<feature type="compositionally biased region" description="Polar residues" evidence="10">
    <location>
        <begin position="51"/>
        <end position="69"/>
    </location>
</feature>
<dbReference type="Proteomes" id="UP001460270">
    <property type="component" value="Unassembled WGS sequence"/>
</dbReference>
<keyword evidence="15" id="KW-1185">Reference proteome</keyword>
<dbReference type="InterPro" id="IPR013083">
    <property type="entry name" value="Znf_RING/FYVE/PHD"/>
</dbReference>
<feature type="transmembrane region" description="Helical" evidence="11">
    <location>
        <begin position="457"/>
        <end position="477"/>
    </location>
</feature>
<evidence type="ECO:0000256" key="7">
    <source>
        <dbReference type="ARBA" id="ARBA00022859"/>
    </source>
</evidence>
<keyword evidence="5 9" id="KW-0863">Zinc-finger</keyword>
<keyword evidence="11" id="KW-0472">Membrane</keyword>
<evidence type="ECO:0000256" key="2">
    <source>
        <dbReference type="ARBA" id="ARBA00004439"/>
    </source>
</evidence>
<dbReference type="GO" id="GO:0002376">
    <property type="term" value="P:immune system process"/>
    <property type="evidence" value="ECO:0007669"/>
    <property type="project" value="UniProtKB-KW"/>
</dbReference>
<keyword evidence="6" id="KW-0862">Zinc</keyword>
<feature type="compositionally biased region" description="Basic and acidic residues" evidence="10">
    <location>
        <begin position="183"/>
        <end position="194"/>
    </location>
</feature>
<dbReference type="Pfam" id="PF12906">
    <property type="entry name" value="RINGv"/>
    <property type="match status" value="1"/>
</dbReference>
<keyword evidence="7" id="KW-0391">Immunity</keyword>
<proteinExistence type="predicted"/>
<dbReference type="EMBL" id="JBBPFD010000004">
    <property type="protein sequence ID" value="KAK7929138.1"/>
    <property type="molecule type" value="Genomic_DNA"/>
</dbReference>
<dbReference type="PROSITE" id="PS51292">
    <property type="entry name" value="ZF_RING_CH"/>
    <property type="match status" value="1"/>
</dbReference>
<evidence type="ECO:0008006" key="16">
    <source>
        <dbReference type="Google" id="ProtNLM"/>
    </source>
</evidence>
<keyword evidence="8" id="KW-0968">Cytoplasmic vesicle</keyword>
<gene>
    <name evidence="14" type="ORF">WMY93_005533</name>
</gene>
<evidence type="ECO:0000256" key="10">
    <source>
        <dbReference type="SAM" id="MobiDB-lite"/>
    </source>
</evidence>
<dbReference type="PROSITE" id="PS50089">
    <property type="entry name" value="ZF_RING_2"/>
    <property type="match status" value="1"/>
</dbReference>
<keyword evidence="4" id="KW-0479">Metal-binding</keyword>
<dbReference type="InterPro" id="IPR001841">
    <property type="entry name" value="Znf_RING"/>
</dbReference>
<dbReference type="GO" id="GO:0005765">
    <property type="term" value="C:lysosomal membrane"/>
    <property type="evidence" value="ECO:0007669"/>
    <property type="project" value="UniProtKB-SubCell"/>
</dbReference>
<feature type="compositionally biased region" description="Basic and acidic residues" evidence="10">
    <location>
        <begin position="262"/>
        <end position="284"/>
    </location>
</feature>